<dbReference type="AlphaFoldDB" id="A0AAE1CSS4"/>
<organism evidence="1 2">
    <name type="scientific">Elysia crispata</name>
    <name type="common">lettuce slug</name>
    <dbReference type="NCBI Taxonomy" id="231223"/>
    <lineage>
        <taxon>Eukaryota</taxon>
        <taxon>Metazoa</taxon>
        <taxon>Spiralia</taxon>
        <taxon>Lophotrochozoa</taxon>
        <taxon>Mollusca</taxon>
        <taxon>Gastropoda</taxon>
        <taxon>Heterobranchia</taxon>
        <taxon>Euthyneura</taxon>
        <taxon>Panpulmonata</taxon>
        <taxon>Sacoglossa</taxon>
        <taxon>Placobranchoidea</taxon>
        <taxon>Plakobranchidae</taxon>
        <taxon>Elysia</taxon>
    </lineage>
</organism>
<evidence type="ECO:0000313" key="1">
    <source>
        <dbReference type="EMBL" id="KAK3733382.1"/>
    </source>
</evidence>
<dbReference type="EMBL" id="JAWDGP010006902">
    <property type="protein sequence ID" value="KAK3733382.1"/>
    <property type="molecule type" value="Genomic_DNA"/>
</dbReference>
<name>A0AAE1CSS4_9GAST</name>
<sequence>MVGLLRPAELGHGLPRPAELHHGLLRPAELHHGLPRPAVLHHGLLRPAELHHGLLDTKGCATRSNAIHSTLNLRVTVRFGLCVCIEFQGCLRLKR</sequence>
<evidence type="ECO:0000313" key="2">
    <source>
        <dbReference type="Proteomes" id="UP001283361"/>
    </source>
</evidence>
<dbReference type="Proteomes" id="UP001283361">
    <property type="component" value="Unassembled WGS sequence"/>
</dbReference>
<protein>
    <submittedName>
        <fullName evidence="1">Uncharacterized protein</fullName>
    </submittedName>
</protein>
<comment type="caution">
    <text evidence="1">The sequence shown here is derived from an EMBL/GenBank/DDBJ whole genome shotgun (WGS) entry which is preliminary data.</text>
</comment>
<accession>A0AAE1CSS4</accession>
<reference evidence="1" key="1">
    <citation type="journal article" date="2023" name="G3 (Bethesda)">
        <title>A reference genome for the long-term kleptoplast-retaining sea slug Elysia crispata morphotype clarki.</title>
        <authorList>
            <person name="Eastman K.E."/>
            <person name="Pendleton A.L."/>
            <person name="Shaikh M.A."/>
            <person name="Suttiyut T."/>
            <person name="Ogas R."/>
            <person name="Tomko P."/>
            <person name="Gavelis G."/>
            <person name="Widhalm J.R."/>
            <person name="Wisecaver J.H."/>
        </authorList>
    </citation>
    <scope>NUCLEOTIDE SEQUENCE</scope>
    <source>
        <strain evidence="1">ECLA1</strain>
    </source>
</reference>
<gene>
    <name evidence="1" type="ORF">RRG08_004808</name>
</gene>
<proteinExistence type="predicted"/>
<keyword evidence="2" id="KW-1185">Reference proteome</keyword>